<keyword evidence="3" id="KW-1185">Reference proteome</keyword>
<evidence type="ECO:0000313" key="2">
    <source>
        <dbReference type="EMBL" id="SFT87174.1"/>
    </source>
</evidence>
<reference evidence="2 3" key="1">
    <citation type="submission" date="2016-10" db="EMBL/GenBank/DDBJ databases">
        <authorList>
            <person name="Varghese N."/>
            <person name="Submissions S."/>
        </authorList>
    </citation>
    <scope>NUCLEOTIDE SEQUENCE [LARGE SCALE GENOMIC DNA]</scope>
    <source>
        <strain evidence="2 3">CGMCC 1.8499</strain>
    </source>
</reference>
<accession>A0ABY1GTG0</accession>
<protein>
    <recommendedName>
        <fullName evidence="4">TerB-C domain-containing protein</fullName>
    </recommendedName>
</protein>
<keyword evidence="1" id="KW-0175">Coiled coil</keyword>
<evidence type="ECO:0000313" key="3">
    <source>
        <dbReference type="Proteomes" id="UP000183805"/>
    </source>
</evidence>
<comment type="caution">
    <text evidence="2">The sequence shown here is derived from an EMBL/GenBank/DDBJ whole genome shotgun (WGS) entry which is preliminary data.</text>
</comment>
<evidence type="ECO:0008006" key="4">
    <source>
        <dbReference type="Google" id="ProtNLM"/>
    </source>
</evidence>
<dbReference type="EMBL" id="FPAZ01000013">
    <property type="protein sequence ID" value="SFT87174.1"/>
    <property type="molecule type" value="Genomic_DNA"/>
</dbReference>
<name>A0ABY1GTG0_9GAMM</name>
<proteinExistence type="predicted"/>
<sequence length="426" mass="48936">MGWLSSFCSGVSRAVSSTVSAVKSGVSKAWEATKSVATKAVSWMAEKAETVVNSAKKVWKTVKQYIPVVRSVLKKAAELAPWPWLKGGLNLLEKGLLFIENFENTKLGKRISKAIDQVIKFAKDLHKNFFNDQELKEAKEREDLFKEAEAAAQGNSEAEKTIALAKMLNAYGIVNREVHDLLIEKSELLSFEHYLRLRATQKLLLEIEDTLRTSQRIENITEDDIFLIEIANEFLSETPTLSEQQGIKLDEIIYQRKKKRLLPFVFEEMIAAWYKTIEELETDWKEKSKEVSKLKIELKRLTNQQIISELDQQEMTRLKELQALVPNEVSRVDLLAKRKRERASYVYAAEGLMQTIEKSVEELEAEELEFLVEDSAEIGKLLIDCLQHGVQWEELEQEQKDMILDYANIFEEACKERTQSLLKVTA</sequence>
<feature type="coiled-coil region" evidence="1">
    <location>
        <begin position="277"/>
        <end position="304"/>
    </location>
</feature>
<organism evidence="2 3">
    <name type="scientific">Pseudoalteromonas lipolytica</name>
    <dbReference type="NCBI Taxonomy" id="570156"/>
    <lineage>
        <taxon>Bacteria</taxon>
        <taxon>Pseudomonadati</taxon>
        <taxon>Pseudomonadota</taxon>
        <taxon>Gammaproteobacteria</taxon>
        <taxon>Alteromonadales</taxon>
        <taxon>Pseudoalteromonadaceae</taxon>
        <taxon>Pseudoalteromonas</taxon>
    </lineage>
</organism>
<evidence type="ECO:0000256" key="1">
    <source>
        <dbReference type="SAM" id="Coils"/>
    </source>
</evidence>
<dbReference type="Proteomes" id="UP000183805">
    <property type="component" value="Unassembled WGS sequence"/>
</dbReference>
<gene>
    <name evidence="2" type="ORF">SAMN04487854_11314</name>
</gene>
<dbReference type="Gene3D" id="1.10.287.700">
    <property type="entry name" value="Helix hairpin bin"/>
    <property type="match status" value="1"/>
</dbReference>